<evidence type="ECO:0000313" key="2">
    <source>
        <dbReference type="Proteomes" id="UP000529637"/>
    </source>
</evidence>
<protein>
    <submittedName>
        <fullName evidence="1">Uncharacterized protein</fullName>
    </submittedName>
</protein>
<gene>
    <name evidence="1" type="ORF">HQN59_23010</name>
</gene>
<dbReference type="RefSeq" id="WP_176071482.1">
    <property type="nucleotide sequence ID" value="NZ_JABWMJ010000015.1"/>
</dbReference>
<sequence>MTDKSQRKEKLRREQHLQQVRERADKLLDELAKRDPLLALARSQRRTAQERPNEIAASVLTLLREQLNR</sequence>
<accession>A0A7Y6NSN9</accession>
<dbReference type="AlphaFoldDB" id="A0A7Y6NSN9"/>
<keyword evidence="2" id="KW-1185">Reference proteome</keyword>
<dbReference type="EMBL" id="JABWMJ010000015">
    <property type="protein sequence ID" value="NUZ08618.1"/>
    <property type="molecule type" value="Genomic_DNA"/>
</dbReference>
<evidence type="ECO:0000313" key="1">
    <source>
        <dbReference type="EMBL" id="NUZ08618.1"/>
    </source>
</evidence>
<reference evidence="1 2" key="1">
    <citation type="submission" date="2020-06" db="EMBL/GenBank/DDBJ databases">
        <title>Schlegella sp. ID0723 isolated from air conditioner.</title>
        <authorList>
            <person name="Kim D.Y."/>
            <person name="Kim D.-U."/>
        </authorList>
    </citation>
    <scope>NUCLEOTIDE SEQUENCE [LARGE SCALE GENOMIC DNA]</scope>
    <source>
        <strain evidence="1 2">ID0723</strain>
    </source>
</reference>
<name>A0A7Y6NSN9_9BURK</name>
<proteinExistence type="predicted"/>
<organism evidence="1 2">
    <name type="scientific">Piscinibacter koreensis</name>
    <dbReference type="NCBI Taxonomy" id="2742824"/>
    <lineage>
        <taxon>Bacteria</taxon>
        <taxon>Pseudomonadati</taxon>
        <taxon>Pseudomonadota</taxon>
        <taxon>Betaproteobacteria</taxon>
        <taxon>Burkholderiales</taxon>
        <taxon>Sphaerotilaceae</taxon>
        <taxon>Piscinibacter</taxon>
    </lineage>
</organism>
<comment type="caution">
    <text evidence="1">The sequence shown here is derived from an EMBL/GenBank/DDBJ whole genome shotgun (WGS) entry which is preliminary data.</text>
</comment>
<dbReference type="Proteomes" id="UP000529637">
    <property type="component" value="Unassembled WGS sequence"/>
</dbReference>